<protein>
    <submittedName>
        <fullName evidence="2">Uncharacterized protein</fullName>
    </submittedName>
</protein>
<feature type="compositionally biased region" description="Basic and acidic residues" evidence="1">
    <location>
        <begin position="45"/>
        <end position="56"/>
    </location>
</feature>
<comment type="caution">
    <text evidence="2">The sequence shown here is derived from an EMBL/GenBank/DDBJ whole genome shotgun (WGS) entry which is preliminary data.</text>
</comment>
<feature type="region of interest" description="Disordered" evidence="1">
    <location>
        <begin position="1"/>
        <end position="59"/>
    </location>
</feature>
<feature type="compositionally biased region" description="Polar residues" evidence="1">
    <location>
        <begin position="22"/>
        <end position="32"/>
    </location>
</feature>
<evidence type="ECO:0000313" key="3">
    <source>
        <dbReference type="Proteomes" id="UP000704068"/>
    </source>
</evidence>
<accession>A0A929RUN7</accession>
<sequence length="69" mass="7943">MAQMPTKPPRHPNFYAHKTSPDTDGQVLSAQTKPIHPAPIPKSEAQNRRTKDEAQKRGKYRLQLEFVNY</sequence>
<dbReference type="Proteomes" id="UP000704068">
    <property type="component" value="Unassembled WGS sequence"/>
</dbReference>
<dbReference type="RefSeq" id="WP_303762553.1">
    <property type="nucleotide sequence ID" value="NZ_CAUOSC010000001.1"/>
</dbReference>
<name>A0A929RUN7_9BACT</name>
<organism evidence="2 3">
    <name type="scientific">Alloprevotella tannerae</name>
    <dbReference type="NCBI Taxonomy" id="76122"/>
    <lineage>
        <taxon>Bacteria</taxon>
        <taxon>Pseudomonadati</taxon>
        <taxon>Bacteroidota</taxon>
        <taxon>Bacteroidia</taxon>
        <taxon>Bacteroidales</taxon>
        <taxon>Prevotellaceae</taxon>
        <taxon>Alloprevotella</taxon>
    </lineage>
</organism>
<proteinExistence type="predicted"/>
<evidence type="ECO:0000256" key="1">
    <source>
        <dbReference type="SAM" id="MobiDB-lite"/>
    </source>
</evidence>
<gene>
    <name evidence="2" type="ORF">HXK21_00750</name>
</gene>
<reference evidence="2" key="1">
    <citation type="submission" date="2020-04" db="EMBL/GenBank/DDBJ databases">
        <title>Deep metagenomics examines the oral microbiome during advanced dental caries in children, revealing novel taxa and co-occurrences with host molecules.</title>
        <authorList>
            <person name="Baker J.L."/>
            <person name="Morton J.T."/>
            <person name="Dinis M."/>
            <person name="Alvarez R."/>
            <person name="Tran N.C."/>
            <person name="Knight R."/>
            <person name="Edlund A."/>
        </authorList>
    </citation>
    <scope>NUCLEOTIDE SEQUENCE</scope>
    <source>
        <strain evidence="2">JCVI_34_bin.1</strain>
    </source>
</reference>
<evidence type="ECO:0000313" key="2">
    <source>
        <dbReference type="EMBL" id="MBF0969560.1"/>
    </source>
</evidence>
<dbReference type="AlphaFoldDB" id="A0A929RUN7"/>
<dbReference type="EMBL" id="JABZGR010000001">
    <property type="protein sequence ID" value="MBF0969560.1"/>
    <property type="molecule type" value="Genomic_DNA"/>
</dbReference>